<feature type="transmembrane region" description="Helical" evidence="1">
    <location>
        <begin position="378"/>
        <end position="400"/>
    </location>
</feature>
<name>Q01S48_SOLUE</name>
<evidence type="ECO:0000256" key="1">
    <source>
        <dbReference type="SAM" id="Phobius"/>
    </source>
</evidence>
<feature type="transmembrane region" description="Helical" evidence="1">
    <location>
        <begin position="167"/>
        <end position="196"/>
    </location>
</feature>
<dbReference type="eggNOG" id="COG1287">
    <property type="taxonomic scope" value="Bacteria"/>
</dbReference>
<feature type="transmembrane region" description="Helical" evidence="1">
    <location>
        <begin position="83"/>
        <end position="109"/>
    </location>
</feature>
<evidence type="ECO:0008006" key="3">
    <source>
        <dbReference type="Google" id="ProtNLM"/>
    </source>
</evidence>
<accession>Q01S48</accession>
<dbReference type="EMBL" id="CP000473">
    <property type="protein sequence ID" value="ABJ87522.1"/>
    <property type="molecule type" value="Genomic_DNA"/>
</dbReference>
<proteinExistence type="predicted"/>
<organism evidence="2">
    <name type="scientific">Solibacter usitatus (strain Ellin6076)</name>
    <dbReference type="NCBI Taxonomy" id="234267"/>
    <lineage>
        <taxon>Bacteria</taxon>
        <taxon>Pseudomonadati</taxon>
        <taxon>Acidobacteriota</taxon>
        <taxon>Terriglobia</taxon>
        <taxon>Bryobacterales</taxon>
        <taxon>Solibacteraceae</taxon>
        <taxon>Candidatus Solibacter</taxon>
    </lineage>
</organism>
<feature type="transmembrane region" description="Helical" evidence="1">
    <location>
        <begin position="327"/>
        <end position="346"/>
    </location>
</feature>
<dbReference type="AlphaFoldDB" id="Q01S48"/>
<protein>
    <recommendedName>
        <fullName evidence="3">Glycosyltransferase RgtA/B/C/D-like domain-containing protein</fullName>
    </recommendedName>
</protein>
<evidence type="ECO:0000313" key="2">
    <source>
        <dbReference type="EMBL" id="ABJ87522.1"/>
    </source>
</evidence>
<feature type="transmembrane region" description="Helical" evidence="1">
    <location>
        <begin position="267"/>
        <end position="287"/>
    </location>
</feature>
<feature type="transmembrane region" description="Helical" evidence="1">
    <location>
        <begin position="12"/>
        <end position="34"/>
    </location>
</feature>
<dbReference type="InParanoid" id="Q01S48"/>
<gene>
    <name evidence="2" type="ordered locus">Acid_6600</name>
</gene>
<keyword evidence="1" id="KW-0812">Transmembrane</keyword>
<reference evidence="2" key="1">
    <citation type="submission" date="2006-10" db="EMBL/GenBank/DDBJ databases">
        <title>Complete sequence of Solibacter usitatus Ellin6076.</title>
        <authorList>
            <consortium name="US DOE Joint Genome Institute"/>
            <person name="Copeland A."/>
            <person name="Lucas S."/>
            <person name="Lapidus A."/>
            <person name="Barry K."/>
            <person name="Detter J.C."/>
            <person name="Glavina del Rio T."/>
            <person name="Hammon N."/>
            <person name="Israni S."/>
            <person name="Dalin E."/>
            <person name="Tice H."/>
            <person name="Pitluck S."/>
            <person name="Thompson L.S."/>
            <person name="Brettin T."/>
            <person name="Bruce D."/>
            <person name="Han C."/>
            <person name="Tapia R."/>
            <person name="Gilna P."/>
            <person name="Schmutz J."/>
            <person name="Larimer F."/>
            <person name="Land M."/>
            <person name="Hauser L."/>
            <person name="Kyrpides N."/>
            <person name="Mikhailova N."/>
            <person name="Janssen P.H."/>
            <person name="Kuske C.R."/>
            <person name="Richardson P."/>
        </authorList>
    </citation>
    <scope>NUCLEOTIDE SEQUENCE</scope>
    <source>
        <strain evidence="2">Ellin6076</strain>
    </source>
</reference>
<keyword evidence="1" id="KW-1133">Transmembrane helix</keyword>
<keyword evidence="1" id="KW-0472">Membrane</keyword>
<feature type="transmembrane region" description="Helical" evidence="1">
    <location>
        <begin position="353"/>
        <end position="372"/>
    </location>
</feature>
<dbReference type="HOGENOM" id="CLU_481363_0_0_0"/>
<dbReference type="KEGG" id="sus:Acid_6600"/>
<feature type="transmembrane region" description="Helical" evidence="1">
    <location>
        <begin position="208"/>
        <end position="227"/>
    </location>
</feature>
<sequence length="566" mass="62549" precursor="true">MVPSTSIERNAGRALFVIPAGFACSLLLVLFGPFVNYATAGYVDPWIYTGYFTNFSTIQQLFGERYYFSRLPWTIPGVLMFHVFTPAAASLLLNTCLVAACVISLYFAVRWHYGTVPALLTSLALATSPSLQSAVGWDYPDGPAIAYGFIAAAFALRPHGRPAVNTILMAMFLALSGYTNMSGAPMILSVLVFPLWRQRHSITEFAREATYIVVGVAGTTMALLPVSRLMLGYWPFYRKQIDLAQYEMGTPGVLSGMWGSGNDFLPAAYRLFPPAFLLVFGLAVLLVARKSTPVARSAYAALATCCGLYCYQEFVLHGVALRVHYHSVYLVVPTFLLAGVLLGELWRDGGWKYEGIVAGALALFVLTLPFVADARRDDVFGVILWSNMAIAGTVCLVLLAGWRKAPAVFRAPLALLLATLLFAGPVRELNPLRSAQPHNRDDFDTLMNLQAVLISSKPAKSETIFWVDKGEIHEPLFVSTQALWTSGAEDLTKYLTTASPEDLRVRFQRNPTVVHLTDHPEKLAERLKLLDSRGVHYENHRQWIVRTGPSQFYVAAEDMTDIWGIH</sequence>